<organism evidence="2 3">
    <name type="scientific">Lentinula aciculospora</name>
    <dbReference type="NCBI Taxonomy" id="153920"/>
    <lineage>
        <taxon>Eukaryota</taxon>
        <taxon>Fungi</taxon>
        <taxon>Dikarya</taxon>
        <taxon>Basidiomycota</taxon>
        <taxon>Agaricomycotina</taxon>
        <taxon>Agaricomycetes</taxon>
        <taxon>Agaricomycetidae</taxon>
        <taxon>Agaricales</taxon>
        <taxon>Marasmiineae</taxon>
        <taxon>Omphalotaceae</taxon>
        <taxon>Lentinula</taxon>
    </lineage>
</organism>
<dbReference type="AlphaFoldDB" id="A0A9W9A2J4"/>
<sequence length="213" mass="23392">MLSKLRLLLALVIPLSLHSLVHTLAVVHPSFTIPSSPIVNAVPQEAVRYFVDTLNIFVPGPYEDVTYTANWIVVGNQNSVLSPFPPHSYPNVIIVRSSEVGANRTLPGSGKLMTLIHFYFGCPLYTGEGIATLSATCTLKVTGIHKGEQVATKTYQYEDGQNMTLVNDFDVTFTDVDEIQFLVVKPGVGITLAVDSVAYDLYDGWAHTDRYMV</sequence>
<proteinExistence type="predicted"/>
<reference evidence="2" key="1">
    <citation type="submission" date="2022-08" db="EMBL/GenBank/DDBJ databases">
        <title>A Global Phylogenomic Analysis of the Shiitake Genus Lentinula.</title>
        <authorList>
            <consortium name="DOE Joint Genome Institute"/>
            <person name="Sierra-Patev S."/>
            <person name="Min B."/>
            <person name="Naranjo-Ortiz M."/>
            <person name="Looney B."/>
            <person name="Konkel Z."/>
            <person name="Slot J.C."/>
            <person name="Sakamoto Y."/>
            <person name="Steenwyk J.L."/>
            <person name="Rokas A."/>
            <person name="Carro J."/>
            <person name="Camarero S."/>
            <person name="Ferreira P."/>
            <person name="Molpeceres G."/>
            <person name="Ruiz-Duenas F.J."/>
            <person name="Serrano A."/>
            <person name="Henrissat B."/>
            <person name="Drula E."/>
            <person name="Hughes K.W."/>
            <person name="Mata J.L."/>
            <person name="Ishikawa N.K."/>
            <person name="Vargas-Isla R."/>
            <person name="Ushijima S."/>
            <person name="Smith C.A."/>
            <person name="Ahrendt S."/>
            <person name="Andreopoulos W."/>
            <person name="He G."/>
            <person name="Labutti K."/>
            <person name="Lipzen A."/>
            <person name="Ng V."/>
            <person name="Riley R."/>
            <person name="Sandor L."/>
            <person name="Barry K."/>
            <person name="Martinez A.T."/>
            <person name="Xiao Y."/>
            <person name="Gibbons J.G."/>
            <person name="Terashima K."/>
            <person name="Grigoriev I.V."/>
            <person name="Hibbett D.S."/>
        </authorList>
    </citation>
    <scope>NUCLEOTIDE SEQUENCE</scope>
    <source>
        <strain evidence="2">JLM2183</strain>
    </source>
</reference>
<name>A0A9W9A2J4_9AGAR</name>
<protein>
    <submittedName>
        <fullName evidence="2">Uncharacterized protein</fullName>
    </submittedName>
</protein>
<feature type="chain" id="PRO_5040738609" evidence="1">
    <location>
        <begin position="24"/>
        <end position="213"/>
    </location>
</feature>
<feature type="signal peptide" evidence="1">
    <location>
        <begin position="1"/>
        <end position="23"/>
    </location>
</feature>
<dbReference type="EMBL" id="JAOTPV010000018">
    <property type="protein sequence ID" value="KAJ4472941.1"/>
    <property type="molecule type" value="Genomic_DNA"/>
</dbReference>
<keyword evidence="1" id="KW-0732">Signal</keyword>
<comment type="caution">
    <text evidence="2">The sequence shown here is derived from an EMBL/GenBank/DDBJ whole genome shotgun (WGS) entry which is preliminary data.</text>
</comment>
<evidence type="ECO:0000313" key="3">
    <source>
        <dbReference type="Proteomes" id="UP001150266"/>
    </source>
</evidence>
<evidence type="ECO:0000256" key="1">
    <source>
        <dbReference type="SAM" id="SignalP"/>
    </source>
</evidence>
<keyword evidence="3" id="KW-1185">Reference proteome</keyword>
<accession>A0A9W9A2J4</accession>
<dbReference type="Proteomes" id="UP001150266">
    <property type="component" value="Unassembled WGS sequence"/>
</dbReference>
<evidence type="ECO:0000313" key="2">
    <source>
        <dbReference type="EMBL" id="KAJ4472941.1"/>
    </source>
</evidence>
<gene>
    <name evidence="2" type="ORF">J3R30DRAFT_3684850</name>
</gene>